<evidence type="ECO:0000256" key="4">
    <source>
        <dbReference type="ARBA" id="ARBA00022525"/>
    </source>
</evidence>
<keyword evidence="5" id="KW-0325">Glycoprotein</keyword>
<feature type="chain" id="PRO_5042964247" description="CFEM domain-containing protein" evidence="11">
    <location>
        <begin position="21"/>
        <end position="183"/>
    </location>
</feature>
<comment type="similarity">
    <text evidence="3">Belongs to the RBT5 family.</text>
</comment>
<evidence type="ECO:0000256" key="10">
    <source>
        <dbReference type="SAM" id="MobiDB-lite"/>
    </source>
</evidence>
<keyword evidence="5" id="KW-0336">GPI-anchor</keyword>
<evidence type="ECO:0000256" key="9">
    <source>
        <dbReference type="PROSITE-ProRule" id="PRU01356"/>
    </source>
</evidence>
<feature type="binding site" description="axial binding residue" evidence="9">
    <location>
        <position position="42"/>
    </location>
    <ligand>
        <name>heme</name>
        <dbReference type="ChEBI" id="CHEBI:30413"/>
    </ligand>
    <ligandPart>
        <name>Fe</name>
        <dbReference type="ChEBI" id="CHEBI:18248"/>
    </ligandPart>
</feature>
<evidence type="ECO:0000256" key="2">
    <source>
        <dbReference type="ARBA" id="ARBA00004613"/>
    </source>
</evidence>
<evidence type="ECO:0000256" key="11">
    <source>
        <dbReference type="SAM" id="SignalP"/>
    </source>
</evidence>
<comment type="caution">
    <text evidence="9">Lacks conserved residue(s) required for the propagation of feature annotation.</text>
</comment>
<keyword evidence="6 11" id="KW-0732">Signal</keyword>
<feature type="region of interest" description="Disordered" evidence="10">
    <location>
        <begin position="127"/>
        <end position="147"/>
    </location>
</feature>
<evidence type="ECO:0000256" key="6">
    <source>
        <dbReference type="ARBA" id="ARBA00022729"/>
    </source>
</evidence>
<evidence type="ECO:0000256" key="3">
    <source>
        <dbReference type="ARBA" id="ARBA00010031"/>
    </source>
</evidence>
<dbReference type="Pfam" id="PF05730">
    <property type="entry name" value="CFEM"/>
    <property type="match status" value="1"/>
</dbReference>
<evidence type="ECO:0000256" key="8">
    <source>
        <dbReference type="ARBA" id="ARBA00023288"/>
    </source>
</evidence>
<accession>A0AAN7TRD0</accession>
<feature type="disulfide bond" evidence="9">
    <location>
        <begin position="38"/>
        <end position="45"/>
    </location>
</feature>
<reference evidence="13" key="1">
    <citation type="submission" date="2023-08" db="EMBL/GenBank/DDBJ databases">
        <title>Black Yeasts Isolated from many extreme environments.</title>
        <authorList>
            <person name="Coleine C."/>
            <person name="Stajich J.E."/>
            <person name="Selbmann L."/>
        </authorList>
    </citation>
    <scope>NUCLEOTIDE SEQUENCE</scope>
    <source>
        <strain evidence="13">CCFEE 5401</strain>
    </source>
</reference>
<protein>
    <recommendedName>
        <fullName evidence="12">CFEM domain-containing protein</fullName>
    </recommendedName>
</protein>
<dbReference type="GO" id="GO:0098552">
    <property type="term" value="C:side of membrane"/>
    <property type="evidence" value="ECO:0007669"/>
    <property type="project" value="UniProtKB-KW"/>
</dbReference>
<gene>
    <name evidence="13" type="ORF">LTR62_004064</name>
</gene>
<dbReference type="EMBL" id="JAVRRL010000003">
    <property type="protein sequence ID" value="KAK5118020.1"/>
    <property type="molecule type" value="Genomic_DNA"/>
</dbReference>
<keyword evidence="9" id="KW-0479">Metal-binding</keyword>
<dbReference type="InterPro" id="IPR008427">
    <property type="entry name" value="Extracellular_membr_CFEM_dom"/>
</dbReference>
<keyword evidence="9" id="KW-0408">Iron</keyword>
<sequence length="183" mass="17530">MRSTLLLLATGLATLTSAQGIPACATDCFAQAVGNTTCSATDNYCQCTTGQATIYEIAIPCLCHSTCSSTDLLNIVVNSNKVCAAALSASGMSYSPATVGLGACAAAATGGASSAATLTRSGSMAAATGSSTGTVKSSATANTSGSSSASASVAMQTASSGAGRKMVYGEAVLGLAGLAVLAL</sequence>
<keyword evidence="7 9" id="KW-1015">Disulfide bond</keyword>
<organism evidence="13 14">
    <name type="scientific">Meristemomyces frigidus</name>
    <dbReference type="NCBI Taxonomy" id="1508187"/>
    <lineage>
        <taxon>Eukaryota</taxon>
        <taxon>Fungi</taxon>
        <taxon>Dikarya</taxon>
        <taxon>Ascomycota</taxon>
        <taxon>Pezizomycotina</taxon>
        <taxon>Dothideomycetes</taxon>
        <taxon>Dothideomycetidae</taxon>
        <taxon>Mycosphaerellales</taxon>
        <taxon>Teratosphaeriaceae</taxon>
        <taxon>Meristemomyces</taxon>
    </lineage>
</organism>
<keyword evidence="8" id="KW-0449">Lipoprotein</keyword>
<dbReference type="Proteomes" id="UP001310890">
    <property type="component" value="Unassembled WGS sequence"/>
</dbReference>
<evidence type="ECO:0000313" key="14">
    <source>
        <dbReference type="Proteomes" id="UP001310890"/>
    </source>
</evidence>
<comment type="caution">
    <text evidence="13">The sequence shown here is derived from an EMBL/GenBank/DDBJ whole genome shotgun (WGS) entry which is preliminary data.</text>
</comment>
<keyword evidence="5" id="KW-0472">Membrane</keyword>
<name>A0AAN7TRD0_9PEZI</name>
<evidence type="ECO:0000256" key="7">
    <source>
        <dbReference type="ARBA" id="ARBA00023157"/>
    </source>
</evidence>
<keyword evidence="9" id="KW-0349">Heme</keyword>
<keyword evidence="4" id="KW-0964">Secreted</keyword>
<proteinExistence type="inferred from homology"/>
<dbReference type="PROSITE" id="PS52012">
    <property type="entry name" value="CFEM"/>
    <property type="match status" value="1"/>
</dbReference>
<evidence type="ECO:0000256" key="5">
    <source>
        <dbReference type="ARBA" id="ARBA00022622"/>
    </source>
</evidence>
<dbReference type="AlphaFoldDB" id="A0AAN7TRD0"/>
<dbReference type="GO" id="GO:0046872">
    <property type="term" value="F:metal ion binding"/>
    <property type="evidence" value="ECO:0007669"/>
    <property type="project" value="UniProtKB-UniRule"/>
</dbReference>
<feature type="domain" description="CFEM" evidence="12">
    <location>
        <begin position="1"/>
        <end position="110"/>
    </location>
</feature>
<dbReference type="GO" id="GO:0005576">
    <property type="term" value="C:extracellular region"/>
    <property type="evidence" value="ECO:0007669"/>
    <property type="project" value="UniProtKB-SubCell"/>
</dbReference>
<evidence type="ECO:0000256" key="1">
    <source>
        <dbReference type="ARBA" id="ARBA00004589"/>
    </source>
</evidence>
<feature type="signal peptide" evidence="11">
    <location>
        <begin position="1"/>
        <end position="20"/>
    </location>
</feature>
<evidence type="ECO:0000259" key="12">
    <source>
        <dbReference type="PROSITE" id="PS52012"/>
    </source>
</evidence>
<evidence type="ECO:0000313" key="13">
    <source>
        <dbReference type="EMBL" id="KAK5118020.1"/>
    </source>
</evidence>
<comment type="subcellular location">
    <subcellularLocation>
        <location evidence="1">Membrane</location>
        <topology evidence="1">Lipid-anchor</topology>
        <topology evidence="1">GPI-anchor</topology>
    </subcellularLocation>
    <subcellularLocation>
        <location evidence="2">Secreted</location>
    </subcellularLocation>
</comment>